<dbReference type="Pfam" id="PF22669">
    <property type="entry name" value="Exo_endo_phos2"/>
    <property type="match status" value="1"/>
</dbReference>
<dbReference type="AlphaFoldDB" id="A0A1Y1WJC6"/>
<dbReference type="SMART" id="SM00128">
    <property type="entry name" value="IPPc"/>
    <property type="match status" value="1"/>
</dbReference>
<dbReference type="InterPro" id="IPR046985">
    <property type="entry name" value="IP5"/>
</dbReference>
<dbReference type="EMBL" id="MCFD01000001">
    <property type="protein sequence ID" value="ORX73582.1"/>
    <property type="molecule type" value="Genomic_DNA"/>
</dbReference>
<accession>A0A1Y1WJC6</accession>
<dbReference type="STRING" id="61395.A0A1Y1WJC6"/>
<comment type="caution">
    <text evidence="2">The sequence shown here is derived from an EMBL/GenBank/DDBJ whole genome shotgun (WGS) entry which is preliminary data.</text>
</comment>
<dbReference type="GO" id="GO:0046856">
    <property type="term" value="P:phosphatidylinositol dephosphorylation"/>
    <property type="evidence" value="ECO:0007669"/>
    <property type="project" value="InterPro"/>
</dbReference>
<dbReference type="RefSeq" id="XP_040746793.1">
    <property type="nucleotide sequence ID" value="XM_040889945.1"/>
</dbReference>
<organism evidence="2 3">
    <name type="scientific">Linderina pennispora</name>
    <dbReference type="NCBI Taxonomy" id="61395"/>
    <lineage>
        <taxon>Eukaryota</taxon>
        <taxon>Fungi</taxon>
        <taxon>Fungi incertae sedis</taxon>
        <taxon>Zoopagomycota</taxon>
        <taxon>Kickxellomycotina</taxon>
        <taxon>Kickxellomycetes</taxon>
        <taxon>Kickxellales</taxon>
        <taxon>Kickxellaceae</taxon>
        <taxon>Linderina</taxon>
    </lineage>
</organism>
<dbReference type="PANTHER" id="PTHR11200">
    <property type="entry name" value="INOSITOL 5-PHOSPHATASE"/>
    <property type="match status" value="1"/>
</dbReference>
<reference evidence="2 3" key="1">
    <citation type="submission" date="2016-07" db="EMBL/GenBank/DDBJ databases">
        <title>Pervasive Adenine N6-methylation of Active Genes in Fungi.</title>
        <authorList>
            <consortium name="DOE Joint Genome Institute"/>
            <person name="Mondo S.J."/>
            <person name="Dannebaum R.O."/>
            <person name="Kuo R.C."/>
            <person name="Labutti K."/>
            <person name="Haridas S."/>
            <person name="Kuo A."/>
            <person name="Salamov A."/>
            <person name="Ahrendt S.R."/>
            <person name="Lipzen A."/>
            <person name="Sullivan W."/>
            <person name="Andreopoulos W.B."/>
            <person name="Clum A."/>
            <person name="Lindquist E."/>
            <person name="Daum C."/>
            <person name="Ramamoorthy G.K."/>
            <person name="Gryganskyi A."/>
            <person name="Culley D."/>
            <person name="Magnuson J.K."/>
            <person name="James T.Y."/>
            <person name="O'Malley M.A."/>
            <person name="Stajich J.E."/>
            <person name="Spatafora J.W."/>
            <person name="Visel A."/>
            <person name="Grigoriev I.V."/>
        </authorList>
    </citation>
    <scope>NUCLEOTIDE SEQUENCE [LARGE SCALE GENOMIC DNA]</scope>
    <source>
        <strain evidence="2 3">ATCC 12442</strain>
    </source>
</reference>
<proteinExistence type="predicted"/>
<dbReference type="GO" id="GO:0004439">
    <property type="term" value="F:phosphatidylinositol-4,5-bisphosphate 5-phosphatase activity"/>
    <property type="evidence" value="ECO:0007669"/>
    <property type="project" value="TreeGrafter"/>
</dbReference>
<name>A0A1Y1WJC6_9FUNG</name>
<dbReference type="GeneID" id="63806593"/>
<dbReference type="SUPFAM" id="SSF56219">
    <property type="entry name" value="DNase I-like"/>
    <property type="match status" value="1"/>
</dbReference>
<dbReference type="Gene3D" id="3.60.10.10">
    <property type="entry name" value="Endonuclease/exonuclease/phosphatase"/>
    <property type="match status" value="1"/>
</dbReference>
<gene>
    <name evidence="2" type="ORF">DL89DRAFT_289343</name>
</gene>
<evidence type="ECO:0000259" key="1">
    <source>
        <dbReference type="SMART" id="SM00128"/>
    </source>
</evidence>
<sequence length="250" mass="27085">MRIGTVTYNLAQRRPSETALRALVQGAGAADVFIVAVQEHSDFLEAMRFRRASQYSANFAHILRGLSAALPSMHCIAAVEHGAQGLAVYQRMPSAQQIATIAINKASTGPWLTSSKGGIGVCLRVREGSATMSLAVVAAHLAAGMAAGVRNTHFRDIVARLALGGSLLHADAAVFLGDLNYRAAHGELHKDQLRQEILANRVLPAFAESAIAFAPTYRLVVGPQRLYDNLRAPAWCDRTLVYVRTIFRRR</sequence>
<evidence type="ECO:0000313" key="3">
    <source>
        <dbReference type="Proteomes" id="UP000193922"/>
    </source>
</evidence>
<dbReference type="Proteomes" id="UP000193922">
    <property type="component" value="Unassembled WGS sequence"/>
</dbReference>
<keyword evidence="3" id="KW-1185">Reference proteome</keyword>
<protein>
    <submittedName>
        <fullName evidence="2">DNase I-like protein</fullName>
    </submittedName>
</protein>
<evidence type="ECO:0000313" key="2">
    <source>
        <dbReference type="EMBL" id="ORX73582.1"/>
    </source>
</evidence>
<feature type="domain" description="Inositol polyphosphate-related phosphatase" evidence="1">
    <location>
        <begin position="1"/>
        <end position="250"/>
    </location>
</feature>
<dbReference type="OrthoDB" id="62798at2759"/>
<dbReference type="InterPro" id="IPR000300">
    <property type="entry name" value="IPPc"/>
</dbReference>
<dbReference type="InterPro" id="IPR036691">
    <property type="entry name" value="Endo/exonu/phosph_ase_sf"/>
</dbReference>